<evidence type="ECO:0000256" key="1">
    <source>
        <dbReference type="ARBA" id="ARBA00001974"/>
    </source>
</evidence>
<keyword evidence="10" id="KW-0408">Iron</keyword>
<organism evidence="15 16">
    <name type="scientific">Pseudomonas chlororaphis</name>
    <dbReference type="NCBI Taxonomy" id="587753"/>
    <lineage>
        <taxon>Bacteria</taxon>
        <taxon>Pseudomonadati</taxon>
        <taxon>Pseudomonadota</taxon>
        <taxon>Gammaproteobacteria</taxon>
        <taxon>Pseudomonadales</taxon>
        <taxon>Pseudomonadaceae</taxon>
        <taxon>Pseudomonas</taxon>
    </lineage>
</organism>
<evidence type="ECO:0000313" key="15">
    <source>
        <dbReference type="EMBL" id="AKA24640.1"/>
    </source>
</evidence>
<sequence>MKAHYPVLGIVLITALTVLLEIPSDTWLTSATLSLVLGAGALACMALSCLLASRWRWVERLFGGLDRVYEAHKWLGIWALVFASYHLVFKANLDSWQSVPIVELSKYWTRLVRQLSYVALGLIVLLALNRNIPYSQWRWWHKLSGPLFAIVILHWLSFKSPIALDNPSGIWLTTLCGLGLLGALYKLLLYPLLARAGEYRVSAVTLEKNSLHLELTPLHRGFAFKAGQFAFLALREKGLREPHPFTIASAHASDGRIEFVIRALGDYTQKLRQQVKVGMLADLYAPYGRFKRRLDAGREIWIGGGVGISPFISWLQDAAAGRFEQATLVYCCNPSRAFPSIETLQGLAAERGVEFIGHTDGADRLGDTLKRLAGETDPRQIQISFCGPKGLLARVKALMREYAIPEANLHYEFFEFR</sequence>
<feature type="transmembrane region" description="Helical" evidence="13">
    <location>
        <begin position="30"/>
        <end position="53"/>
    </location>
</feature>
<evidence type="ECO:0000256" key="13">
    <source>
        <dbReference type="SAM" id="Phobius"/>
    </source>
</evidence>
<dbReference type="PRINTS" id="PR00410">
    <property type="entry name" value="PHEHYDRXLASE"/>
</dbReference>
<feature type="transmembrane region" description="Helical" evidence="13">
    <location>
        <begin position="140"/>
        <end position="158"/>
    </location>
</feature>
<dbReference type="PATRIC" id="fig|587753.10.peg.3182"/>
<dbReference type="CDD" id="cd06198">
    <property type="entry name" value="FNR_like_3"/>
    <property type="match status" value="1"/>
</dbReference>
<evidence type="ECO:0000256" key="12">
    <source>
        <dbReference type="ARBA" id="ARBA00023136"/>
    </source>
</evidence>
<reference evidence="15 16" key="1">
    <citation type="journal article" date="2015" name="Mol. Plant Microbe Interact.">
        <title>Comparative Genomic Analysis of Pseudomonas chlororaphis PCL1606 Reveals New Insight into Antifungal Compounds Involved in Biocontrol.</title>
        <authorList>
            <person name="Calderon C.E."/>
            <person name="Ramos C."/>
            <person name="de Vicente A."/>
            <person name="Cazorla F.M."/>
        </authorList>
    </citation>
    <scope>NUCLEOTIDE SEQUENCE [LARGE SCALE GENOMIC DNA]</scope>
    <source>
        <strain evidence="15 16">PCL1606</strain>
    </source>
</reference>
<dbReference type="EMBL" id="CP011110">
    <property type="protein sequence ID" value="AKA24640.1"/>
    <property type="molecule type" value="Genomic_DNA"/>
</dbReference>
<evidence type="ECO:0000313" key="16">
    <source>
        <dbReference type="Proteomes" id="UP000032748"/>
    </source>
</evidence>
<dbReference type="PANTHER" id="PTHR47354:SF8">
    <property type="entry name" value="1,2-PHENYLACETYL-COA EPOXIDASE, SUBUNIT E"/>
    <property type="match status" value="1"/>
</dbReference>
<name>A0A0D5Y0T2_9PSED</name>
<dbReference type="PANTHER" id="PTHR47354">
    <property type="entry name" value="NADH OXIDOREDUCTASE HCR"/>
    <property type="match status" value="1"/>
</dbReference>
<dbReference type="RefSeq" id="WP_045883260.1">
    <property type="nucleotide sequence ID" value="NZ_CP011110.1"/>
</dbReference>
<dbReference type="Pfam" id="PF01794">
    <property type="entry name" value="Ferric_reduct"/>
    <property type="match status" value="1"/>
</dbReference>
<keyword evidence="6" id="KW-0479">Metal-binding</keyword>
<keyword evidence="8 13" id="KW-1133">Transmembrane helix</keyword>
<evidence type="ECO:0000256" key="5">
    <source>
        <dbReference type="ARBA" id="ARBA00022714"/>
    </source>
</evidence>
<dbReference type="Gene3D" id="2.40.30.10">
    <property type="entry name" value="Translation factors"/>
    <property type="match status" value="1"/>
</dbReference>
<dbReference type="AlphaFoldDB" id="A0A0D5Y0T2"/>
<dbReference type="SUPFAM" id="SSF52343">
    <property type="entry name" value="Ferredoxin reductase-like, C-terminal NADP-linked domain"/>
    <property type="match status" value="1"/>
</dbReference>
<evidence type="ECO:0000256" key="3">
    <source>
        <dbReference type="ARBA" id="ARBA00022630"/>
    </source>
</evidence>
<evidence type="ECO:0000256" key="10">
    <source>
        <dbReference type="ARBA" id="ARBA00023004"/>
    </source>
</evidence>
<dbReference type="OrthoDB" id="9796486at2"/>
<keyword evidence="3" id="KW-0285">Flavoprotein</keyword>
<comment type="cofactor">
    <cofactor evidence="1">
        <name>FAD</name>
        <dbReference type="ChEBI" id="CHEBI:57692"/>
    </cofactor>
</comment>
<dbReference type="GO" id="GO:0051537">
    <property type="term" value="F:2 iron, 2 sulfur cluster binding"/>
    <property type="evidence" value="ECO:0007669"/>
    <property type="project" value="UniProtKB-KW"/>
</dbReference>
<keyword evidence="5" id="KW-0001">2Fe-2S</keyword>
<dbReference type="InterPro" id="IPR017938">
    <property type="entry name" value="Riboflavin_synthase-like_b-brl"/>
</dbReference>
<dbReference type="InterPro" id="IPR013130">
    <property type="entry name" value="Fe3_Rdtase_TM_dom"/>
</dbReference>
<accession>A0A0D5Y0T2</accession>
<evidence type="ECO:0000256" key="7">
    <source>
        <dbReference type="ARBA" id="ARBA00022827"/>
    </source>
</evidence>
<feature type="domain" description="FAD-binding FR-type" evidence="14">
    <location>
        <begin position="194"/>
        <end position="293"/>
    </location>
</feature>
<dbReference type="Proteomes" id="UP000032748">
    <property type="component" value="Chromosome"/>
</dbReference>
<evidence type="ECO:0000256" key="4">
    <source>
        <dbReference type="ARBA" id="ARBA00022692"/>
    </source>
</evidence>
<evidence type="ECO:0000259" key="14">
    <source>
        <dbReference type="PROSITE" id="PS51384"/>
    </source>
</evidence>
<proteinExistence type="predicted"/>
<dbReference type="GO" id="GO:0016491">
    <property type="term" value="F:oxidoreductase activity"/>
    <property type="evidence" value="ECO:0007669"/>
    <property type="project" value="UniProtKB-KW"/>
</dbReference>
<dbReference type="KEGG" id="pcz:PCL1606_31890"/>
<dbReference type="SUPFAM" id="SSF63380">
    <property type="entry name" value="Riboflavin synthase domain-like"/>
    <property type="match status" value="1"/>
</dbReference>
<evidence type="ECO:0000256" key="8">
    <source>
        <dbReference type="ARBA" id="ARBA00022989"/>
    </source>
</evidence>
<feature type="transmembrane region" description="Helical" evidence="13">
    <location>
        <begin position="170"/>
        <end position="193"/>
    </location>
</feature>
<dbReference type="InterPro" id="IPR039261">
    <property type="entry name" value="FNR_nucleotide-bd"/>
</dbReference>
<evidence type="ECO:0000256" key="6">
    <source>
        <dbReference type="ARBA" id="ARBA00022723"/>
    </source>
</evidence>
<dbReference type="GO" id="GO:0050660">
    <property type="term" value="F:flavin adenine dinucleotide binding"/>
    <property type="evidence" value="ECO:0007669"/>
    <property type="project" value="TreeGrafter"/>
</dbReference>
<evidence type="ECO:0000256" key="9">
    <source>
        <dbReference type="ARBA" id="ARBA00023002"/>
    </source>
</evidence>
<protein>
    <submittedName>
        <fullName evidence="15">Oxidoreductase</fullName>
    </submittedName>
</protein>
<dbReference type="InterPro" id="IPR013112">
    <property type="entry name" value="FAD-bd_8"/>
</dbReference>
<dbReference type="Gene3D" id="3.40.50.80">
    <property type="entry name" value="Nucleotide-binding domain of ferredoxin-NADP reductase (FNR) module"/>
    <property type="match status" value="1"/>
</dbReference>
<dbReference type="GO" id="GO:0046872">
    <property type="term" value="F:metal ion binding"/>
    <property type="evidence" value="ECO:0007669"/>
    <property type="project" value="UniProtKB-KW"/>
</dbReference>
<gene>
    <name evidence="15" type="ORF">PCL1606_31890</name>
</gene>
<dbReference type="PROSITE" id="PS51384">
    <property type="entry name" value="FAD_FR"/>
    <property type="match status" value="1"/>
</dbReference>
<feature type="transmembrane region" description="Helical" evidence="13">
    <location>
        <begin position="74"/>
        <end position="91"/>
    </location>
</feature>
<keyword evidence="9" id="KW-0560">Oxidoreductase</keyword>
<evidence type="ECO:0000256" key="11">
    <source>
        <dbReference type="ARBA" id="ARBA00023014"/>
    </source>
</evidence>
<dbReference type="Pfam" id="PF08022">
    <property type="entry name" value="FAD_binding_8"/>
    <property type="match status" value="1"/>
</dbReference>
<dbReference type="InterPro" id="IPR017927">
    <property type="entry name" value="FAD-bd_FR_type"/>
</dbReference>
<keyword evidence="11" id="KW-0411">Iron-sulfur</keyword>
<dbReference type="InterPro" id="IPR050415">
    <property type="entry name" value="MRET"/>
</dbReference>
<comment type="subcellular location">
    <subcellularLocation>
        <location evidence="2">Membrane</location>
        <topology evidence="2">Multi-pass membrane protein</topology>
    </subcellularLocation>
</comment>
<keyword evidence="12 13" id="KW-0472">Membrane</keyword>
<dbReference type="GO" id="GO:0016020">
    <property type="term" value="C:membrane"/>
    <property type="evidence" value="ECO:0007669"/>
    <property type="project" value="UniProtKB-SubCell"/>
</dbReference>
<feature type="transmembrane region" description="Helical" evidence="13">
    <location>
        <begin position="111"/>
        <end position="128"/>
    </location>
</feature>
<evidence type="ECO:0000256" key="2">
    <source>
        <dbReference type="ARBA" id="ARBA00004141"/>
    </source>
</evidence>
<keyword evidence="7" id="KW-0274">FAD</keyword>
<keyword evidence="4 13" id="KW-0812">Transmembrane</keyword>